<reference evidence="2 3" key="1">
    <citation type="journal article" date="2023" name="Plants (Basel)">
        <title>Bridging the Gap: Combining Genomics and Transcriptomics Approaches to Understand Stylosanthes scabra, an Orphan Legume from the Brazilian Caatinga.</title>
        <authorList>
            <person name="Ferreira-Neto J.R.C."/>
            <person name="da Silva M.D."/>
            <person name="Binneck E."/>
            <person name="de Melo N.F."/>
            <person name="da Silva R.H."/>
            <person name="de Melo A.L.T.M."/>
            <person name="Pandolfi V."/>
            <person name="Bustamante F.O."/>
            <person name="Brasileiro-Vidal A.C."/>
            <person name="Benko-Iseppon A.M."/>
        </authorList>
    </citation>
    <scope>NUCLEOTIDE SEQUENCE [LARGE SCALE GENOMIC DNA]</scope>
    <source>
        <tissue evidence="2">Leaves</tissue>
    </source>
</reference>
<evidence type="ECO:0000256" key="1">
    <source>
        <dbReference type="SAM" id="MobiDB-lite"/>
    </source>
</evidence>
<protein>
    <recommendedName>
        <fullName evidence="4">Zinc finger GRF-type domain-containing protein</fullName>
    </recommendedName>
</protein>
<comment type="caution">
    <text evidence="2">The sequence shown here is derived from an EMBL/GenBank/DDBJ whole genome shotgun (WGS) entry which is preliminary data.</text>
</comment>
<keyword evidence="3" id="KW-1185">Reference proteome</keyword>
<feature type="compositionally biased region" description="Low complexity" evidence="1">
    <location>
        <begin position="1"/>
        <end position="15"/>
    </location>
</feature>
<feature type="region of interest" description="Disordered" evidence="1">
    <location>
        <begin position="1"/>
        <end position="34"/>
    </location>
</feature>
<evidence type="ECO:0000313" key="2">
    <source>
        <dbReference type="EMBL" id="MED6174956.1"/>
    </source>
</evidence>
<dbReference type="EMBL" id="JASCZI010151941">
    <property type="protein sequence ID" value="MED6174956.1"/>
    <property type="molecule type" value="Genomic_DNA"/>
</dbReference>
<organism evidence="2 3">
    <name type="scientific">Stylosanthes scabra</name>
    <dbReference type="NCBI Taxonomy" id="79078"/>
    <lineage>
        <taxon>Eukaryota</taxon>
        <taxon>Viridiplantae</taxon>
        <taxon>Streptophyta</taxon>
        <taxon>Embryophyta</taxon>
        <taxon>Tracheophyta</taxon>
        <taxon>Spermatophyta</taxon>
        <taxon>Magnoliopsida</taxon>
        <taxon>eudicotyledons</taxon>
        <taxon>Gunneridae</taxon>
        <taxon>Pentapetalae</taxon>
        <taxon>rosids</taxon>
        <taxon>fabids</taxon>
        <taxon>Fabales</taxon>
        <taxon>Fabaceae</taxon>
        <taxon>Papilionoideae</taxon>
        <taxon>50 kb inversion clade</taxon>
        <taxon>dalbergioids sensu lato</taxon>
        <taxon>Dalbergieae</taxon>
        <taxon>Pterocarpus clade</taxon>
        <taxon>Stylosanthes</taxon>
    </lineage>
</organism>
<dbReference type="Proteomes" id="UP001341840">
    <property type="component" value="Unassembled WGS sequence"/>
</dbReference>
<sequence length="97" mass="10551">MLGSSSHVSGSSSSSRSHESLAKTPNRARSGKVSQWCGCGMRPVLRWSGTESNPERPFFGCPNYNLGRGGVASLCGHILKKKNAYLEKIMNSMDQNF</sequence>
<accession>A0ABU6VRD1</accession>
<name>A0ABU6VRD1_9FABA</name>
<gene>
    <name evidence="2" type="ORF">PIB30_073915</name>
</gene>
<proteinExistence type="predicted"/>
<evidence type="ECO:0000313" key="3">
    <source>
        <dbReference type="Proteomes" id="UP001341840"/>
    </source>
</evidence>
<evidence type="ECO:0008006" key="4">
    <source>
        <dbReference type="Google" id="ProtNLM"/>
    </source>
</evidence>